<dbReference type="EMBL" id="DF977468">
    <property type="protein sequence ID" value="GAW26183.1"/>
    <property type="molecule type" value="Genomic_DNA"/>
</dbReference>
<gene>
    <name evidence="2" type="ORF">SAMD00023353_2301260</name>
</gene>
<evidence type="ECO:0000313" key="3">
    <source>
        <dbReference type="Proteomes" id="UP000054516"/>
    </source>
</evidence>
<organism evidence="2">
    <name type="scientific">Rosellinia necatrix</name>
    <name type="common">White root-rot fungus</name>
    <dbReference type="NCBI Taxonomy" id="77044"/>
    <lineage>
        <taxon>Eukaryota</taxon>
        <taxon>Fungi</taxon>
        <taxon>Dikarya</taxon>
        <taxon>Ascomycota</taxon>
        <taxon>Pezizomycotina</taxon>
        <taxon>Sordariomycetes</taxon>
        <taxon>Xylariomycetidae</taxon>
        <taxon>Xylariales</taxon>
        <taxon>Xylariaceae</taxon>
        <taxon>Rosellinia</taxon>
    </lineage>
</organism>
<protein>
    <submittedName>
        <fullName evidence="2">Uncharacterized protein</fullName>
    </submittedName>
</protein>
<dbReference type="AlphaFoldDB" id="A0A1S8A804"/>
<dbReference type="Proteomes" id="UP000054516">
    <property type="component" value="Unassembled WGS sequence"/>
</dbReference>
<feature type="region of interest" description="Disordered" evidence="1">
    <location>
        <begin position="43"/>
        <end position="123"/>
    </location>
</feature>
<proteinExistence type="predicted"/>
<evidence type="ECO:0000256" key="1">
    <source>
        <dbReference type="SAM" id="MobiDB-lite"/>
    </source>
</evidence>
<evidence type="ECO:0000313" key="2">
    <source>
        <dbReference type="EMBL" id="GAW26183.1"/>
    </source>
</evidence>
<feature type="compositionally biased region" description="Polar residues" evidence="1">
    <location>
        <begin position="50"/>
        <end position="66"/>
    </location>
</feature>
<accession>A0A1S8A804</accession>
<keyword evidence="3" id="KW-1185">Reference proteome</keyword>
<sequence>MRGIRTQPLGLYLREESIARGERVQCQLTLEIARETLTESELKTVDGNEGTRQVSGRRQYITTRIWTANDDDDDNDDGKKGVGNSNNNSNNNNNDNNNDSETAETAARAETTETTRANGYKKG</sequence>
<feature type="compositionally biased region" description="Low complexity" evidence="1">
    <location>
        <begin position="82"/>
        <end position="117"/>
    </location>
</feature>
<name>A0A1S8A804_ROSNE</name>
<reference evidence="2" key="1">
    <citation type="submission" date="2016-03" db="EMBL/GenBank/DDBJ databases">
        <title>Draft genome sequence of Rosellinia necatrix.</title>
        <authorList>
            <person name="Kanematsu S."/>
        </authorList>
    </citation>
    <scope>NUCLEOTIDE SEQUENCE [LARGE SCALE GENOMIC DNA]</scope>
    <source>
        <strain evidence="2">W97</strain>
    </source>
</reference>